<organism evidence="2 3">
    <name type="scientific">Dimorphilus gyrociliatus</name>
    <dbReference type="NCBI Taxonomy" id="2664684"/>
    <lineage>
        <taxon>Eukaryota</taxon>
        <taxon>Metazoa</taxon>
        <taxon>Spiralia</taxon>
        <taxon>Lophotrochozoa</taxon>
        <taxon>Annelida</taxon>
        <taxon>Polychaeta</taxon>
        <taxon>Polychaeta incertae sedis</taxon>
        <taxon>Dinophilidae</taxon>
        <taxon>Dimorphilus</taxon>
    </lineage>
</organism>
<name>A0A7I8VBH2_9ANNE</name>
<dbReference type="AlphaFoldDB" id="A0A7I8VBH2"/>
<evidence type="ECO:0000313" key="3">
    <source>
        <dbReference type="Proteomes" id="UP000549394"/>
    </source>
</evidence>
<dbReference type="EMBL" id="CAJFCJ010000002">
    <property type="protein sequence ID" value="CAD5111878.1"/>
    <property type="molecule type" value="Genomic_DNA"/>
</dbReference>
<feature type="compositionally biased region" description="Polar residues" evidence="1">
    <location>
        <begin position="133"/>
        <end position="144"/>
    </location>
</feature>
<feature type="compositionally biased region" description="Low complexity" evidence="1">
    <location>
        <begin position="185"/>
        <end position="198"/>
    </location>
</feature>
<proteinExistence type="predicted"/>
<feature type="region of interest" description="Disordered" evidence="1">
    <location>
        <begin position="109"/>
        <end position="200"/>
    </location>
</feature>
<protein>
    <submittedName>
        <fullName evidence="2">DgyrCDS1141</fullName>
    </submittedName>
</protein>
<evidence type="ECO:0000313" key="2">
    <source>
        <dbReference type="EMBL" id="CAD5111878.1"/>
    </source>
</evidence>
<reference evidence="2 3" key="1">
    <citation type="submission" date="2020-08" db="EMBL/GenBank/DDBJ databases">
        <authorList>
            <person name="Hejnol A."/>
        </authorList>
    </citation>
    <scope>NUCLEOTIDE SEQUENCE [LARGE SCALE GENOMIC DNA]</scope>
</reference>
<feature type="region of interest" description="Disordered" evidence="1">
    <location>
        <begin position="223"/>
        <end position="269"/>
    </location>
</feature>
<accession>A0A7I8VBH2</accession>
<keyword evidence="3" id="KW-1185">Reference proteome</keyword>
<feature type="compositionally biased region" description="Basic residues" evidence="1">
    <location>
        <begin position="229"/>
        <end position="238"/>
    </location>
</feature>
<gene>
    <name evidence="2" type="ORF">DGYR_LOCUS1106</name>
</gene>
<dbReference type="Proteomes" id="UP000549394">
    <property type="component" value="Unassembled WGS sequence"/>
</dbReference>
<comment type="caution">
    <text evidence="2">The sequence shown here is derived from an EMBL/GenBank/DDBJ whole genome shotgun (WGS) entry which is preliminary data.</text>
</comment>
<sequence length="340" mass="39012">MDNSPNRKKGLFKKVISKFKRDKKKYIDNSLSPCKSLSTGQLSLESHELNLSQYNDRSENRQKEENITNVHYHVNLKNCDSIEIKVGSNSHLKPFKLLSADRQVERISWSEESSSLSQGTPKITYSPRKSIRRQTGSDSNNNRNFEIKEFNHSETGPFTPVRNLNEPKPVGLVKPIVRPPERNRSPSSPSSEISAGSSADTATIHALATEILSELEITQEQLNEEYHRPSRSRSMPRRRSVDRNSENRRMRSVDQRQARRSRRETFDNGNQTRRILAQLIRMPGVLLLTTEEEKINITVSPVRQTLTSLVNFLQEQGLSVNDYNLRLAPPIRSSSRQFFV</sequence>
<evidence type="ECO:0000256" key="1">
    <source>
        <dbReference type="SAM" id="MobiDB-lite"/>
    </source>
</evidence>
<feature type="compositionally biased region" description="Basic and acidic residues" evidence="1">
    <location>
        <begin position="239"/>
        <end position="257"/>
    </location>
</feature>